<keyword evidence="3" id="KW-1185">Reference proteome</keyword>
<dbReference type="STRING" id="145854.GA0074692_2849"/>
<reference evidence="3" key="1">
    <citation type="submission" date="2016-06" db="EMBL/GenBank/DDBJ databases">
        <authorList>
            <person name="Varghese N."/>
            <person name="Submissions Spin"/>
        </authorList>
    </citation>
    <scope>NUCLEOTIDE SEQUENCE [LARGE SCALE GENOMIC DNA]</scope>
    <source>
        <strain evidence="3">DSM 43817</strain>
    </source>
</reference>
<keyword evidence="1" id="KW-0812">Transmembrane</keyword>
<feature type="transmembrane region" description="Helical" evidence="1">
    <location>
        <begin position="17"/>
        <end position="37"/>
    </location>
</feature>
<name>A0A1C6SKV8_9ACTN</name>
<gene>
    <name evidence="2" type="ORF">GA0074692_2849</name>
</gene>
<sequence>MTPIVAATSTNVPEMSVVLFAGIALIVAVGYAGACWVRPFTACKRCTGTGIAPPRLWERLLRRTTRPRALHGRPDCRRCTGTGLRLRIGRRAFNHFRRLRRQATR</sequence>
<protein>
    <submittedName>
        <fullName evidence="2">Uncharacterized protein</fullName>
    </submittedName>
</protein>
<proteinExistence type="predicted"/>
<accession>A0A1C6SKV8</accession>
<evidence type="ECO:0000313" key="2">
    <source>
        <dbReference type="EMBL" id="SCL30042.1"/>
    </source>
</evidence>
<evidence type="ECO:0000313" key="3">
    <source>
        <dbReference type="Proteomes" id="UP000198959"/>
    </source>
</evidence>
<dbReference type="Proteomes" id="UP000198959">
    <property type="component" value="Unassembled WGS sequence"/>
</dbReference>
<organism evidence="2 3">
    <name type="scientific">Micromonospora pallida</name>
    <dbReference type="NCBI Taxonomy" id="145854"/>
    <lineage>
        <taxon>Bacteria</taxon>
        <taxon>Bacillati</taxon>
        <taxon>Actinomycetota</taxon>
        <taxon>Actinomycetes</taxon>
        <taxon>Micromonosporales</taxon>
        <taxon>Micromonosporaceae</taxon>
        <taxon>Micromonospora</taxon>
    </lineage>
</organism>
<evidence type="ECO:0000256" key="1">
    <source>
        <dbReference type="SAM" id="Phobius"/>
    </source>
</evidence>
<dbReference type="EMBL" id="FMHW01000002">
    <property type="protein sequence ID" value="SCL30042.1"/>
    <property type="molecule type" value="Genomic_DNA"/>
</dbReference>
<dbReference type="AlphaFoldDB" id="A0A1C6SKV8"/>
<keyword evidence="1" id="KW-1133">Transmembrane helix</keyword>
<keyword evidence="1" id="KW-0472">Membrane</keyword>